<proteinExistence type="predicted"/>
<protein>
    <submittedName>
        <fullName evidence="1">Uncharacterized protein</fullName>
    </submittedName>
</protein>
<keyword evidence="2" id="KW-1185">Reference proteome</keyword>
<name>A0A8R1IB18_CAEJA</name>
<evidence type="ECO:0000313" key="1">
    <source>
        <dbReference type="EnsemblMetazoa" id="CJA30844.1"/>
    </source>
</evidence>
<reference evidence="1" key="2">
    <citation type="submission" date="2022-06" db="UniProtKB">
        <authorList>
            <consortium name="EnsemblMetazoa"/>
        </authorList>
    </citation>
    <scope>IDENTIFICATION</scope>
    <source>
        <strain evidence="1">DF5081</strain>
    </source>
</reference>
<dbReference type="Proteomes" id="UP000005237">
    <property type="component" value="Unassembled WGS sequence"/>
</dbReference>
<sequence>MRTKLARISRLRSSLSQRAEVSCWRRKTSNHSAAGFLFSQSHQSIIFNCRSKVFTSKLNKLTKKYKIALKFC</sequence>
<dbReference type="EnsemblMetazoa" id="CJA30844.1">
    <property type="protein sequence ID" value="CJA30844.1"/>
    <property type="gene ID" value="WBGene00206691"/>
</dbReference>
<dbReference type="AlphaFoldDB" id="A0A8R1IB18"/>
<organism evidence="1 2">
    <name type="scientific">Caenorhabditis japonica</name>
    <dbReference type="NCBI Taxonomy" id="281687"/>
    <lineage>
        <taxon>Eukaryota</taxon>
        <taxon>Metazoa</taxon>
        <taxon>Ecdysozoa</taxon>
        <taxon>Nematoda</taxon>
        <taxon>Chromadorea</taxon>
        <taxon>Rhabditida</taxon>
        <taxon>Rhabditina</taxon>
        <taxon>Rhabditomorpha</taxon>
        <taxon>Rhabditoidea</taxon>
        <taxon>Rhabditidae</taxon>
        <taxon>Peloderinae</taxon>
        <taxon>Caenorhabditis</taxon>
    </lineage>
</organism>
<evidence type="ECO:0000313" key="2">
    <source>
        <dbReference type="Proteomes" id="UP000005237"/>
    </source>
</evidence>
<reference evidence="2" key="1">
    <citation type="submission" date="2010-08" db="EMBL/GenBank/DDBJ databases">
        <authorList>
            <consortium name="Caenorhabditis japonica Sequencing Consortium"/>
            <person name="Wilson R.K."/>
        </authorList>
    </citation>
    <scope>NUCLEOTIDE SEQUENCE [LARGE SCALE GENOMIC DNA]</scope>
    <source>
        <strain evidence="2">DF5081</strain>
    </source>
</reference>
<accession>A0A8R1IB18</accession>